<dbReference type="CDD" id="cd07984">
    <property type="entry name" value="LPLAT_LABLAT-like"/>
    <property type="match status" value="1"/>
</dbReference>
<evidence type="ECO:0000256" key="4">
    <source>
        <dbReference type="ARBA" id="ARBA00022692"/>
    </source>
</evidence>
<keyword evidence="3 9" id="KW-0808">Transferase</keyword>
<dbReference type="NCBIfam" id="NF005340">
    <property type="entry name" value="PRK06860.1"/>
    <property type="match status" value="1"/>
</dbReference>
<dbReference type="UniPathway" id="UPA00360">
    <property type="reaction ID" value="UER00485"/>
</dbReference>
<evidence type="ECO:0000256" key="2">
    <source>
        <dbReference type="ARBA" id="ARBA00022519"/>
    </source>
</evidence>
<comment type="function">
    <text evidence="9">Catalyzes the transfer of an acyl chain from an acyl-[acyl-carrier-protein] (ACP) to a Kdo(2)-lipid IV(A) to form a Kdo(2)-(acyl)-lipid IV(A).</text>
</comment>
<dbReference type="InterPro" id="IPR004960">
    <property type="entry name" value="LipA_acyltrans"/>
</dbReference>
<dbReference type="NCBIfam" id="TIGR02207">
    <property type="entry name" value="lipid_A_htrB"/>
    <property type="match status" value="1"/>
</dbReference>
<evidence type="ECO:0000256" key="6">
    <source>
        <dbReference type="ARBA" id="ARBA00022989"/>
    </source>
</evidence>
<keyword evidence="1 9" id="KW-1003">Cell membrane</keyword>
<dbReference type="InterPro" id="IPR011920">
    <property type="entry name" value="Lipid_A_LpxL_LpxP"/>
</dbReference>
<feature type="transmembrane region" description="Helical" evidence="9">
    <location>
        <begin position="40"/>
        <end position="63"/>
    </location>
</feature>
<comment type="caution">
    <text evidence="10">The sequence shown here is derived from an EMBL/GenBank/DDBJ whole genome shotgun (WGS) entry which is preliminary data.</text>
</comment>
<dbReference type="PANTHER" id="PTHR30606:SF9">
    <property type="entry name" value="LIPID A BIOSYNTHESIS LAUROYLTRANSFERASE"/>
    <property type="match status" value="1"/>
</dbReference>
<dbReference type="GO" id="GO:0036104">
    <property type="term" value="P:Kdo2-lipid A biosynthetic process"/>
    <property type="evidence" value="ECO:0007669"/>
    <property type="project" value="UniProtKB-UniRule"/>
</dbReference>
<dbReference type="GO" id="GO:0008913">
    <property type="term" value="F:Kdo2-lipid IVA acyltransferase activity"/>
    <property type="evidence" value="ECO:0007669"/>
    <property type="project" value="UniProtKB-EC"/>
</dbReference>
<evidence type="ECO:0000256" key="3">
    <source>
        <dbReference type="ARBA" id="ARBA00022679"/>
    </source>
</evidence>
<comment type="catalytic activity">
    <reaction evidence="9">
        <text>an alpha-Kdo-(2-&gt;4)-alpha-Kdo-(2-&gt;6)-lipid IVA + a fatty acyl-[ACP] = an alpha-Kdo-(2-&gt;4)-alpha-Kdo-(2-&gt;6)-(acyl)-lipid IVA + holo-[ACP]</text>
        <dbReference type="Rhea" id="RHEA:69396"/>
        <dbReference type="Rhea" id="RHEA-COMP:9685"/>
        <dbReference type="Rhea" id="RHEA-COMP:14125"/>
        <dbReference type="ChEBI" id="CHEBI:64479"/>
        <dbReference type="ChEBI" id="CHEBI:138651"/>
        <dbReference type="ChEBI" id="CHEBI:176429"/>
        <dbReference type="ChEBI" id="CHEBI:176430"/>
        <dbReference type="EC" id="2.3.1.241"/>
    </reaction>
</comment>
<comment type="similarity">
    <text evidence="9">Belongs to the LpxL/LpxM/LpxP family.</text>
</comment>
<keyword evidence="2 9" id="KW-0997">Cell inner membrane</keyword>
<dbReference type="PANTHER" id="PTHR30606">
    <property type="entry name" value="LIPID A BIOSYNTHESIS LAUROYL ACYLTRANSFERASE"/>
    <property type="match status" value="1"/>
</dbReference>
<dbReference type="UniPathway" id="UPA00030"/>
<dbReference type="HAMAP" id="MF_01942">
    <property type="entry name" value="Lipid_A_LpxL_LpxP"/>
    <property type="match status" value="1"/>
</dbReference>
<proteinExistence type="inferred from homology"/>
<dbReference type="GO" id="GO:0009245">
    <property type="term" value="P:lipid A biosynthetic process"/>
    <property type="evidence" value="ECO:0007669"/>
    <property type="project" value="InterPro"/>
</dbReference>
<evidence type="ECO:0000256" key="7">
    <source>
        <dbReference type="ARBA" id="ARBA00023136"/>
    </source>
</evidence>
<keyword evidence="4 9" id="KW-0812">Transmembrane</keyword>
<keyword evidence="8 9" id="KW-0012">Acyltransferase</keyword>
<dbReference type="Pfam" id="PF03279">
    <property type="entry name" value="Lip_A_acyltrans"/>
    <property type="match status" value="1"/>
</dbReference>
<comment type="pathway">
    <text evidence="9">Glycolipid biosynthesis; KDO(2)-lipid A biosynthesis; KDO(2)-lipid A from CMP-3-deoxy-D-manno-octulosonate and lipid IV(A): step 3/4.</text>
</comment>
<comment type="subcellular location">
    <subcellularLocation>
        <location evidence="9">Cell inner membrane</location>
        <topology evidence="9">Single-pass membrane protein</topology>
    </subcellularLocation>
</comment>
<reference evidence="10 11" key="1">
    <citation type="submission" date="2018-06" db="EMBL/GenBank/DDBJ databases">
        <title>Genomic Encyclopedia of Type Strains, Phase IV (KMG-IV): sequencing the most valuable type-strain genomes for metagenomic binning, comparative biology and taxonomic classification.</title>
        <authorList>
            <person name="Goeker M."/>
        </authorList>
    </citation>
    <scope>NUCLEOTIDE SEQUENCE [LARGE SCALE GENOMIC DNA]</scope>
    <source>
        <strain evidence="10 11">DSM 30166</strain>
    </source>
</reference>
<sequence length="329" mass="38246">MADIFILFNGMCADTHQNVDTKAMTQIPYFNRSLLHPRYWVTWLGIGMLYLVVLLPYPLLYWLGTRLGRLSMRLLPRRVEITTRNIELCFPDMPLAERHELVKKNFEAVGMGLLETGMAWFWPDWRIERWFSIKGFEHMQPLREQNRGILLIGLHFLTLELGARIFGMKNAGIGVYRPNDNKLIDWLQTWGRLRSNKTMLDRKDLKGMIRALKQGEIIWYAPDHDYGPRSSVFVPLFAVDKAATTVGSYMLAKAARPAIVPFVPRRLPNGRGYELLIQPAELDIPVENETVAAAWMNKIVEQNIMLAPDQYMWLHRRFKTRPTGEPSLY</sequence>
<dbReference type="AlphaFoldDB" id="A0A366I0F1"/>
<evidence type="ECO:0000256" key="1">
    <source>
        <dbReference type="ARBA" id="ARBA00022475"/>
    </source>
</evidence>
<keyword evidence="11" id="KW-1185">Reference proteome</keyword>
<feature type="short sequence motif" description="HXXXXD motif" evidence="9">
    <location>
        <begin position="155"/>
        <end position="160"/>
    </location>
</feature>
<organism evidence="10 11">
    <name type="scientific">Brenneria salicis ATCC 15712 = DSM 30166</name>
    <dbReference type="NCBI Taxonomy" id="714314"/>
    <lineage>
        <taxon>Bacteria</taxon>
        <taxon>Pseudomonadati</taxon>
        <taxon>Pseudomonadota</taxon>
        <taxon>Gammaproteobacteria</taxon>
        <taxon>Enterobacterales</taxon>
        <taxon>Pectobacteriaceae</taxon>
        <taxon>Brenneria</taxon>
    </lineage>
</organism>
<evidence type="ECO:0000256" key="8">
    <source>
        <dbReference type="ARBA" id="ARBA00023315"/>
    </source>
</evidence>
<evidence type="ECO:0000256" key="9">
    <source>
        <dbReference type="HAMAP-Rule" id="MF_01942"/>
    </source>
</evidence>
<comment type="pathway">
    <text evidence="9">Bacterial outer membrane biogenesis; lipopolysaccharide biosynthesis.</text>
</comment>
<name>A0A366I0F1_9GAMM</name>
<keyword evidence="5 9" id="KW-0448">Lipopolysaccharide biosynthesis</keyword>
<keyword evidence="7 9" id="KW-0472">Membrane</keyword>
<dbReference type="EC" id="2.3.1.241" evidence="9"/>
<dbReference type="GO" id="GO:0009103">
    <property type="term" value="P:lipopolysaccharide biosynthetic process"/>
    <property type="evidence" value="ECO:0007669"/>
    <property type="project" value="UniProtKB-UniRule"/>
</dbReference>
<keyword evidence="6 9" id="KW-1133">Transmembrane helix</keyword>
<gene>
    <name evidence="9" type="primary">lpxL</name>
    <name evidence="10" type="ORF">DES54_13138</name>
</gene>
<dbReference type="Proteomes" id="UP000253046">
    <property type="component" value="Unassembled WGS sequence"/>
</dbReference>
<dbReference type="PIRSF" id="PIRSF026649">
    <property type="entry name" value="MsbB"/>
    <property type="match status" value="1"/>
</dbReference>
<evidence type="ECO:0000313" key="11">
    <source>
        <dbReference type="Proteomes" id="UP000253046"/>
    </source>
</evidence>
<evidence type="ECO:0000256" key="5">
    <source>
        <dbReference type="ARBA" id="ARBA00022985"/>
    </source>
</evidence>
<accession>A0A366I0F1</accession>
<evidence type="ECO:0000313" key="10">
    <source>
        <dbReference type="EMBL" id="RBP60446.1"/>
    </source>
</evidence>
<dbReference type="GO" id="GO:0005886">
    <property type="term" value="C:plasma membrane"/>
    <property type="evidence" value="ECO:0007669"/>
    <property type="project" value="UniProtKB-SubCell"/>
</dbReference>
<dbReference type="EMBL" id="QNRY01000031">
    <property type="protein sequence ID" value="RBP60446.1"/>
    <property type="molecule type" value="Genomic_DNA"/>
</dbReference>
<protein>
    <recommendedName>
        <fullName evidence="9">Lipid A biosynthesis acyltransferase</fullName>
        <ecNumber evidence="9">2.3.1.241</ecNumber>
    </recommendedName>
    <alternativeName>
        <fullName evidence="9">Kdo(2)-lipid IV(A) acyltransferase</fullName>
    </alternativeName>
</protein>